<keyword evidence="5" id="KW-1185">Reference proteome</keyword>
<evidence type="ECO:0000259" key="3">
    <source>
        <dbReference type="Pfam" id="PF03061"/>
    </source>
</evidence>
<dbReference type="SUPFAM" id="SSF54637">
    <property type="entry name" value="Thioesterase/thiol ester dehydrase-isomerase"/>
    <property type="match status" value="1"/>
</dbReference>
<evidence type="ECO:0000313" key="4">
    <source>
        <dbReference type="EMBL" id="QEC49098.1"/>
    </source>
</evidence>
<comment type="similarity">
    <text evidence="1">Belongs to the thioesterase PaaI family.</text>
</comment>
<evidence type="ECO:0000256" key="2">
    <source>
        <dbReference type="ARBA" id="ARBA00022801"/>
    </source>
</evidence>
<dbReference type="GO" id="GO:0061522">
    <property type="term" value="F:1,4-dihydroxy-2-naphthoyl-CoA thioesterase activity"/>
    <property type="evidence" value="ECO:0007669"/>
    <property type="project" value="TreeGrafter"/>
</dbReference>
<name>A0A5B8U8F6_9ACTN</name>
<protein>
    <submittedName>
        <fullName evidence="4">PaaI family thioesterase</fullName>
    </submittedName>
</protein>
<evidence type="ECO:0000256" key="1">
    <source>
        <dbReference type="ARBA" id="ARBA00008324"/>
    </source>
</evidence>
<sequence>MDVELPITFPGTFDGLYGLVVDSLDLDAGEIRAHVDVLDHHKQPAGLVHGGVLASIAESTTSMATFFAVRGDGRTAQGLSNQTSFLRPLLGGTIHAVGRVRHRGRTTWVWEVEITDDEDRLCALVRMTIAVREG</sequence>
<dbReference type="Proteomes" id="UP000321805">
    <property type="component" value="Chromosome"/>
</dbReference>
<dbReference type="PANTHER" id="PTHR43240">
    <property type="entry name" value="1,4-DIHYDROXY-2-NAPHTHOYL-COA THIOESTERASE 1"/>
    <property type="match status" value="1"/>
</dbReference>
<dbReference type="AlphaFoldDB" id="A0A5B8U8F6"/>
<evidence type="ECO:0000313" key="5">
    <source>
        <dbReference type="Proteomes" id="UP000321805"/>
    </source>
</evidence>
<dbReference type="PANTHER" id="PTHR43240:SF5">
    <property type="entry name" value="1,4-DIHYDROXY-2-NAPHTHOYL-COA THIOESTERASE 1"/>
    <property type="match status" value="1"/>
</dbReference>
<keyword evidence="2" id="KW-0378">Hydrolase</keyword>
<gene>
    <name evidence="4" type="ORF">FSW04_16955</name>
</gene>
<dbReference type="CDD" id="cd03443">
    <property type="entry name" value="PaaI_thioesterase"/>
    <property type="match status" value="1"/>
</dbReference>
<dbReference type="InterPro" id="IPR029069">
    <property type="entry name" value="HotDog_dom_sf"/>
</dbReference>
<proteinExistence type="inferred from homology"/>
<dbReference type="GO" id="GO:0005829">
    <property type="term" value="C:cytosol"/>
    <property type="evidence" value="ECO:0007669"/>
    <property type="project" value="TreeGrafter"/>
</dbReference>
<feature type="domain" description="Thioesterase" evidence="3">
    <location>
        <begin position="46"/>
        <end position="123"/>
    </location>
</feature>
<reference evidence="4 5" key="1">
    <citation type="journal article" date="2018" name="J. Microbiol.">
        <title>Baekduia soli gen. nov., sp. nov., a novel bacterium isolated from the soil of Baekdu Mountain and proposal of a novel family name, Baekduiaceae fam. nov.</title>
        <authorList>
            <person name="An D.S."/>
            <person name="Siddiqi M.Z."/>
            <person name="Kim K.H."/>
            <person name="Yu H.S."/>
            <person name="Im W.T."/>
        </authorList>
    </citation>
    <scope>NUCLEOTIDE SEQUENCE [LARGE SCALE GENOMIC DNA]</scope>
    <source>
        <strain evidence="4 5">BR7-21</strain>
    </source>
</reference>
<organism evidence="4 5">
    <name type="scientific">Baekduia soli</name>
    <dbReference type="NCBI Taxonomy" id="496014"/>
    <lineage>
        <taxon>Bacteria</taxon>
        <taxon>Bacillati</taxon>
        <taxon>Actinomycetota</taxon>
        <taxon>Thermoleophilia</taxon>
        <taxon>Solirubrobacterales</taxon>
        <taxon>Baekduiaceae</taxon>
        <taxon>Baekduia</taxon>
    </lineage>
</organism>
<dbReference type="EMBL" id="CP042430">
    <property type="protein sequence ID" value="QEC49098.1"/>
    <property type="molecule type" value="Genomic_DNA"/>
</dbReference>
<dbReference type="NCBIfam" id="TIGR00369">
    <property type="entry name" value="unchar_dom_1"/>
    <property type="match status" value="1"/>
</dbReference>
<dbReference type="OrthoDB" id="9798208at2"/>
<accession>A0A5B8U8F6</accession>
<dbReference type="KEGG" id="bsol:FSW04_16955"/>
<dbReference type="InterPro" id="IPR003736">
    <property type="entry name" value="PAAI_dom"/>
</dbReference>
<dbReference type="RefSeq" id="WP_146921371.1">
    <property type="nucleotide sequence ID" value="NZ_CP042430.1"/>
</dbReference>
<dbReference type="InterPro" id="IPR006683">
    <property type="entry name" value="Thioestr_dom"/>
</dbReference>
<dbReference type="Gene3D" id="3.10.129.10">
    <property type="entry name" value="Hotdog Thioesterase"/>
    <property type="match status" value="1"/>
</dbReference>
<dbReference type="Pfam" id="PF03061">
    <property type="entry name" value="4HBT"/>
    <property type="match status" value="1"/>
</dbReference>